<dbReference type="SUPFAM" id="SSF51294">
    <property type="entry name" value="Hedgehog/intein (Hint) domain"/>
    <property type="match status" value="1"/>
</dbReference>
<dbReference type="Proteomes" id="UP000324479">
    <property type="component" value="Unassembled WGS sequence"/>
</dbReference>
<protein>
    <recommendedName>
        <fullName evidence="4">Intein C-terminal splicing domain-containing protein</fullName>
    </recommendedName>
</protein>
<evidence type="ECO:0000313" key="2">
    <source>
        <dbReference type="EMBL" id="KAA5543861.1"/>
    </source>
</evidence>
<evidence type="ECO:0008006" key="4">
    <source>
        <dbReference type="Google" id="ProtNLM"/>
    </source>
</evidence>
<gene>
    <name evidence="2" type="ORF">FYK55_11880</name>
</gene>
<evidence type="ECO:0000313" key="3">
    <source>
        <dbReference type="Proteomes" id="UP000324479"/>
    </source>
</evidence>
<dbReference type="InterPro" id="IPR036844">
    <property type="entry name" value="Hint_dom_sf"/>
</dbReference>
<dbReference type="EMBL" id="VWOX01000005">
    <property type="protein sequence ID" value="KAA5543861.1"/>
    <property type="molecule type" value="Genomic_DNA"/>
</dbReference>
<keyword evidence="3" id="KW-1185">Reference proteome</keyword>
<dbReference type="Pfam" id="PF07591">
    <property type="entry name" value="PT-HINT"/>
    <property type="match status" value="1"/>
</dbReference>
<feature type="compositionally biased region" description="Basic and acidic residues" evidence="1">
    <location>
        <begin position="52"/>
        <end position="66"/>
    </location>
</feature>
<dbReference type="AlphaFoldDB" id="A0A5M6D8L0"/>
<proteinExistence type="predicted"/>
<comment type="caution">
    <text evidence="2">The sequence shown here is derived from an EMBL/GenBank/DDBJ whole genome shotgun (WGS) entry which is preliminary data.</text>
</comment>
<name>A0A5M6D8L0_9BACT</name>
<reference evidence="2 3" key="1">
    <citation type="submission" date="2019-08" db="EMBL/GenBank/DDBJ databases">
        <authorList>
            <person name="Dhanesh K."/>
            <person name="Kumar G."/>
            <person name="Sasikala C."/>
            <person name="Venkata Ramana C."/>
        </authorList>
    </citation>
    <scope>NUCLEOTIDE SEQUENCE [LARGE SCALE GENOMIC DNA]</scope>
    <source>
        <strain evidence="2 3">JC645</strain>
    </source>
</reference>
<dbReference type="Gene3D" id="2.170.16.10">
    <property type="entry name" value="Hedgehog/Intein (Hint) domain"/>
    <property type="match status" value="1"/>
</dbReference>
<feature type="region of interest" description="Disordered" evidence="1">
    <location>
        <begin position="36"/>
        <end position="94"/>
    </location>
</feature>
<sequence length="496" mass="54070">MPPSERRLRARGVPCQCRIRCRLSSLRDLAGLLLSPDGRAHRMPDATNIKPRRGDSEARKTEHPGPEGRQLPAGGLAHRMPDATNTKPRRGDSELRSMGLNQMRQPSSQTIPGVKNRIAGAARNLGTLACLILAVCFFQPRLAALLPSPPTGLSTSENLQSASAHPIASTTPARRSKWITRPIEQLRCGDRIPAELPASEVSPPTLQPDPDAWRLIKLELIKENGQAVEVTLLRPLQWLRRAGAVTNGSFPVQLEELGIRGQAAVLDIGPCPHIQSGPGRLVTGTFRHVCEDLVRLRVAGSSDPITCTTGHPIWSEDRGEFVAAARLSVGEQLRLLGGRKTSVVGIEQLPRQPTRVCNLEVAGTHTYHVGTGLLVHNAVAKCGAEGGTQETQTEGSFSLTPEGLKGYPDSLPKPSGPLRLLSGDEYTAARKEANKANQRIRRNDPSGTKGMEIHEIQPVKFGGDPADPKNKVIISRDFHRKEVTPWWNRLLRQLNQ</sequence>
<organism evidence="2 3">
    <name type="scientific">Roseiconus nitratireducens</name>
    <dbReference type="NCBI Taxonomy" id="2605748"/>
    <lineage>
        <taxon>Bacteria</taxon>
        <taxon>Pseudomonadati</taxon>
        <taxon>Planctomycetota</taxon>
        <taxon>Planctomycetia</taxon>
        <taxon>Pirellulales</taxon>
        <taxon>Pirellulaceae</taxon>
        <taxon>Roseiconus</taxon>
    </lineage>
</organism>
<evidence type="ECO:0000256" key="1">
    <source>
        <dbReference type="SAM" id="MobiDB-lite"/>
    </source>
</evidence>
<accession>A0A5M6D8L0</accession>